<dbReference type="GO" id="GO:0031966">
    <property type="term" value="C:mitochondrial membrane"/>
    <property type="evidence" value="ECO:0007669"/>
    <property type="project" value="TreeGrafter"/>
</dbReference>
<evidence type="ECO:0000256" key="4">
    <source>
        <dbReference type="ARBA" id="ARBA00022989"/>
    </source>
</evidence>
<evidence type="ECO:0000256" key="1">
    <source>
        <dbReference type="ARBA" id="ARBA00004141"/>
    </source>
</evidence>
<dbReference type="Proteomes" id="UP000284657">
    <property type="component" value="Unassembled WGS sequence"/>
</dbReference>
<evidence type="ECO:0000256" key="5">
    <source>
        <dbReference type="ARBA" id="ARBA00023136"/>
    </source>
</evidence>
<protein>
    <submittedName>
        <fullName evidence="7">Uncharacterized protein</fullName>
    </submittedName>
</protein>
<organism evidence="7 8">
    <name type="scientific">Phytophthora kernoviae</name>
    <dbReference type="NCBI Taxonomy" id="325452"/>
    <lineage>
        <taxon>Eukaryota</taxon>
        <taxon>Sar</taxon>
        <taxon>Stramenopiles</taxon>
        <taxon>Oomycota</taxon>
        <taxon>Peronosporomycetes</taxon>
        <taxon>Peronosporales</taxon>
        <taxon>Peronosporaceae</taxon>
        <taxon>Phytophthora</taxon>
    </lineage>
</organism>
<accession>A0A3F2RMK0</accession>
<evidence type="ECO:0000313" key="6">
    <source>
        <dbReference type="EMBL" id="RLN59120.1"/>
    </source>
</evidence>
<evidence type="ECO:0000313" key="9">
    <source>
        <dbReference type="Proteomes" id="UP000284657"/>
    </source>
</evidence>
<dbReference type="InterPro" id="IPR009311">
    <property type="entry name" value="IFI6/IFI27-like"/>
</dbReference>
<evidence type="ECO:0000313" key="8">
    <source>
        <dbReference type="Proteomes" id="UP000277300"/>
    </source>
</evidence>
<dbReference type="PANTHER" id="PTHR16932:SF18">
    <property type="entry name" value="INTERFERON, ALPHA-INDUCIBLE PROTEIN 27-LIKE 2"/>
    <property type="match status" value="1"/>
</dbReference>
<comment type="subcellular location">
    <subcellularLocation>
        <location evidence="1">Membrane</location>
        <topology evidence="1">Multi-pass membrane protein</topology>
    </subcellularLocation>
</comment>
<comment type="similarity">
    <text evidence="2">Belongs to the IFI6/IFI27 family.</text>
</comment>
<evidence type="ECO:0000313" key="7">
    <source>
        <dbReference type="EMBL" id="RLN60566.1"/>
    </source>
</evidence>
<dbReference type="OrthoDB" id="127339at2759"/>
<gene>
    <name evidence="6" type="ORF">BBJ29_004152</name>
    <name evidence="7" type="ORF">BBP00_00005905</name>
</gene>
<dbReference type="Proteomes" id="UP000277300">
    <property type="component" value="Unassembled WGS sequence"/>
</dbReference>
<name>A0A3F2RMK0_9STRA</name>
<keyword evidence="4" id="KW-1133">Transmembrane helix</keyword>
<reference evidence="8 9" key="1">
    <citation type="submission" date="2018-07" db="EMBL/GenBank/DDBJ databases">
        <title>Genome sequencing of oomycete isolates from Chile give support for New Zealand origin for Phytophthora kernoviae and make available the first Nothophytophthora sp. genome.</title>
        <authorList>
            <person name="Studholme D.J."/>
            <person name="Sanfuentes E."/>
            <person name="Panda P."/>
            <person name="Hill R."/>
            <person name="Sambles C."/>
            <person name="Grant M."/>
            <person name="Williams N.M."/>
            <person name="Mcdougal R.L."/>
        </authorList>
    </citation>
    <scope>NUCLEOTIDE SEQUENCE [LARGE SCALE GENOMIC DNA]</scope>
    <source>
        <strain evidence="7">Chile6</strain>
        <strain evidence="6">Chile7</strain>
    </source>
</reference>
<dbReference type="Gene3D" id="6.10.110.10">
    <property type="match status" value="1"/>
</dbReference>
<proteinExistence type="inferred from homology"/>
<dbReference type="EMBL" id="MBDO02000185">
    <property type="protein sequence ID" value="RLN60566.1"/>
    <property type="molecule type" value="Genomic_DNA"/>
</dbReference>
<sequence>MCSKQEGASSKSAQPDSGLVAGAGAGAIVGAAATTATVPAVQAAGFTSTGIAGDSIAAGMMSNAAAAGGGGVSAESIVAVLQGVGAAGAMPLGIAAVTVGGAAAVGLGIAGIVKSANSVFHESLSAYDPRDTTERCWIIAIEKGPGNVRVCRYGKESDAREAFGRSWNCRLLYDPEGNEVASGGWNHWARATVRKVMTEKYFTR</sequence>
<evidence type="ECO:0000256" key="2">
    <source>
        <dbReference type="ARBA" id="ARBA00007262"/>
    </source>
</evidence>
<keyword evidence="3" id="KW-0812">Transmembrane</keyword>
<dbReference type="PANTHER" id="PTHR16932">
    <property type="entry name" value="INTERFERON ALPHA-INDUCIBLE PROTEIN 27"/>
    <property type="match status" value="1"/>
</dbReference>
<dbReference type="AlphaFoldDB" id="A0A3F2RMK0"/>
<comment type="caution">
    <text evidence="7">The sequence shown here is derived from an EMBL/GenBank/DDBJ whole genome shotgun (WGS) entry which is preliminary data.</text>
</comment>
<dbReference type="Pfam" id="PF06140">
    <property type="entry name" value="Ifi-6-16"/>
    <property type="match status" value="1"/>
</dbReference>
<evidence type="ECO:0000256" key="3">
    <source>
        <dbReference type="ARBA" id="ARBA00022692"/>
    </source>
</evidence>
<dbReference type="InterPro" id="IPR038213">
    <property type="entry name" value="IFI6/IFI27-like_sf"/>
</dbReference>
<keyword evidence="5" id="KW-0472">Membrane</keyword>
<dbReference type="EMBL" id="MBAD02001067">
    <property type="protein sequence ID" value="RLN59120.1"/>
    <property type="molecule type" value="Genomic_DNA"/>
</dbReference>